<reference evidence="3 4" key="1">
    <citation type="submission" date="2019-02" db="EMBL/GenBank/DDBJ databases">
        <title>Sequencing the genomes of 1000 actinobacteria strains.</title>
        <authorList>
            <person name="Klenk H.-P."/>
        </authorList>
    </citation>
    <scope>NUCLEOTIDE SEQUENCE [LARGE SCALE GENOMIC DNA]</scope>
    <source>
        <strain evidence="3 4">DSM 45779</strain>
    </source>
</reference>
<dbReference type="AlphaFoldDB" id="A0A4Q7UYB8"/>
<feature type="region of interest" description="Disordered" evidence="1">
    <location>
        <begin position="1"/>
        <end position="72"/>
    </location>
</feature>
<comment type="caution">
    <text evidence="3">The sequence shown here is derived from an EMBL/GenBank/DDBJ whole genome shotgun (WGS) entry which is preliminary data.</text>
</comment>
<feature type="domain" description="SAV-6107-like HEPN" evidence="2">
    <location>
        <begin position="91"/>
        <end position="185"/>
    </location>
</feature>
<dbReference type="Proteomes" id="UP000291591">
    <property type="component" value="Unassembled WGS sequence"/>
</dbReference>
<protein>
    <recommendedName>
        <fullName evidence="2">SAV-6107-like HEPN domain-containing protein</fullName>
    </recommendedName>
</protein>
<feature type="compositionally biased region" description="Basic and acidic residues" evidence="1">
    <location>
        <begin position="48"/>
        <end position="65"/>
    </location>
</feature>
<organism evidence="3 4">
    <name type="scientific">Pseudonocardia sediminis</name>
    <dbReference type="NCBI Taxonomy" id="1397368"/>
    <lineage>
        <taxon>Bacteria</taxon>
        <taxon>Bacillati</taxon>
        <taxon>Actinomycetota</taxon>
        <taxon>Actinomycetes</taxon>
        <taxon>Pseudonocardiales</taxon>
        <taxon>Pseudonocardiaceae</taxon>
        <taxon>Pseudonocardia</taxon>
    </lineage>
</organism>
<evidence type="ECO:0000259" key="2">
    <source>
        <dbReference type="Pfam" id="PF18726"/>
    </source>
</evidence>
<feature type="compositionally biased region" description="Low complexity" evidence="1">
    <location>
        <begin position="28"/>
        <end position="47"/>
    </location>
</feature>
<sequence>MTVTTEPMTEPMFGRAELTGDPTGEQAGGIPAPRRSGPAPASRAAPAARRDPPRRDVPSRREAPAPREVPVSREALALLRQAADCLAEGHREPDPVRRYPAAYLAALRAGAAVLAMRARPRPRRGAPRDVWQLLAEVAPELGEWSAFFASCSRTRSAAEAGISRLVGQRDADDLLRQAEQFVRLVGELLPPR</sequence>
<evidence type="ECO:0000256" key="1">
    <source>
        <dbReference type="SAM" id="MobiDB-lite"/>
    </source>
</evidence>
<name>A0A4Q7UYB8_PSEST</name>
<evidence type="ECO:0000313" key="3">
    <source>
        <dbReference type="EMBL" id="RZT85159.1"/>
    </source>
</evidence>
<evidence type="ECO:0000313" key="4">
    <source>
        <dbReference type="Proteomes" id="UP000291591"/>
    </source>
</evidence>
<dbReference type="EMBL" id="SHKL01000001">
    <property type="protein sequence ID" value="RZT85159.1"/>
    <property type="molecule type" value="Genomic_DNA"/>
</dbReference>
<feature type="compositionally biased region" description="Low complexity" evidence="1">
    <location>
        <begin position="1"/>
        <end position="12"/>
    </location>
</feature>
<dbReference type="InterPro" id="IPR040891">
    <property type="entry name" value="HEPN_SAV_6107"/>
</dbReference>
<accession>A0A4Q7UYB8</accession>
<gene>
    <name evidence="3" type="ORF">EV383_2023</name>
</gene>
<dbReference type="RefSeq" id="WP_207223480.1">
    <property type="nucleotide sequence ID" value="NZ_SHKL01000001.1"/>
</dbReference>
<proteinExistence type="predicted"/>
<dbReference type="Pfam" id="PF18726">
    <property type="entry name" value="HEPN_SAV_6107"/>
    <property type="match status" value="1"/>
</dbReference>
<keyword evidence="4" id="KW-1185">Reference proteome</keyword>